<reference evidence="2" key="1">
    <citation type="submission" date="2016-11" db="UniProtKB">
        <authorList>
            <consortium name="WormBaseParasite"/>
        </authorList>
    </citation>
    <scope>IDENTIFICATION</scope>
    <source>
        <strain evidence="2">KR3021</strain>
    </source>
</reference>
<accession>A0AC35UI60</accession>
<proteinExistence type="predicted"/>
<dbReference type="WBParaSite" id="RSKR_0001162900.1">
    <property type="protein sequence ID" value="RSKR_0001162900.1"/>
    <property type="gene ID" value="RSKR_0001162900"/>
</dbReference>
<name>A0AC35UI60_9BILA</name>
<evidence type="ECO:0000313" key="2">
    <source>
        <dbReference type="WBParaSite" id="RSKR_0001162900.1"/>
    </source>
</evidence>
<evidence type="ECO:0000313" key="1">
    <source>
        <dbReference type="Proteomes" id="UP000095286"/>
    </source>
</evidence>
<organism evidence="1 2">
    <name type="scientific">Rhabditophanes sp. KR3021</name>
    <dbReference type="NCBI Taxonomy" id="114890"/>
    <lineage>
        <taxon>Eukaryota</taxon>
        <taxon>Metazoa</taxon>
        <taxon>Ecdysozoa</taxon>
        <taxon>Nematoda</taxon>
        <taxon>Chromadorea</taxon>
        <taxon>Rhabditida</taxon>
        <taxon>Tylenchina</taxon>
        <taxon>Panagrolaimomorpha</taxon>
        <taxon>Strongyloidoidea</taxon>
        <taxon>Alloionematidae</taxon>
        <taxon>Rhabditophanes</taxon>
    </lineage>
</organism>
<dbReference type="Proteomes" id="UP000095286">
    <property type="component" value="Unplaced"/>
</dbReference>
<protein>
    <submittedName>
        <fullName evidence="2">RNase_PH domain-containing protein</fullName>
    </submittedName>
</protein>
<sequence length="236" mass="25965">MDLSEDIKIEFIDNPEVVSQDNVYEMKGMKCQMRYLERSDGSCAYSHGGSTIVCSVNGPGDLNKDFRDEAKMFVDISVATASNKEGKSHLQVQLLPIVSGALLLENKPRSRLAISVLEMEKGGSVYSEALNAICLALLDHGIELKHQFCGVTLVKQKDSDTFIANPTLKQFQEADNVFQLAFKPSIMKGADLIGMECYGQFSFDTFQAAVTEGTATALNIFGFFREIVEKTHTIGV</sequence>